<sequence length="478" mass="54022">MNWIEVNLTDIAKPKQWKNLPSKFLKEDGYPVYGANGVIGFYSNFNHKNPTLAITCRGATSGNIHLTTPYSYINSNAMALDDINETKYNLKFLYYALLTRGLKDVITGSAQPQITRTGLSRVKLMVPDNLDDQKRIAKILFDCESLIQKRKESIELVDEFLKSTFLEMFGDPGQNTLNLPVEKLNSTFSEKPSLGTTIPAIDDGVIPVVRVGELGSRNVNINKCKFSNIPEEKIEKSQLKHGDILLARAIGSESHLGKASIYFDLGHTVVFDSHVMRLRFNPTKINYEFFYTFLKTSGGRKRFMGQAGKTSIQFNINSKQISNIQIPIPPISQQNAFGKKAEEIAKLRNHLQLSLREIVNLYGSISQKAFKGDLDLSKVDISLLETEETKLEMEAIGKEKWVDKHEVQDTKVNLDEIIKNDFGSNLFSVINLEEAISNRALYVEKSQVKSFLKKAMDENIIEQVYSGDTKQVMFKLKK</sequence>
<comment type="caution">
    <text evidence="6">The sequence shown here is derived from an EMBL/GenBank/DDBJ whole genome shotgun (WGS) entry which is preliminary data.</text>
</comment>
<dbReference type="SUPFAM" id="SSF116734">
    <property type="entry name" value="DNA methylase specificity domain"/>
    <property type="match status" value="2"/>
</dbReference>
<keyword evidence="5" id="KW-0378">Hydrolase</keyword>
<dbReference type="AlphaFoldDB" id="A0A316DYM6"/>
<dbReference type="PANTHER" id="PTHR30408:SF12">
    <property type="entry name" value="TYPE I RESTRICTION ENZYME MJAVIII SPECIFICITY SUBUNIT"/>
    <property type="match status" value="1"/>
</dbReference>
<accession>A0A316DYM6</accession>
<dbReference type="InterPro" id="IPR044946">
    <property type="entry name" value="Restrct_endonuc_typeI_TRD_sf"/>
</dbReference>
<evidence type="ECO:0000313" key="6">
    <source>
        <dbReference type="EMBL" id="PWK22846.1"/>
    </source>
</evidence>
<reference evidence="5 8" key="2">
    <citation type="submission" date="2020-07" db="EMBL/GenBank/DDBJ databases">
        <title>The draft genome sequence of Maribacter polysiphoniae KCTC 22021.</title>
        <authorList>
            <person name="Mu L."/>
        </authorList>
    </citation>
    <scope>NUCLEOTIDE SEQUENCE [LARGE SCALE GENOMIC DNA]</scope>
    <source>
        <strain evidence="5 8">KCTC 22021</strain>
    </source>
</reference>
<dbReference type="GO" id="GO:0004519">
    <property type="term" value="F:endonuclease activity"/>
    <property type="evidence" value="ECO:0007669"/>
    <property type="project" value="UniProtKB-KW"/>
</dbReference>
<dbReference type="CDD" id="cd17266">
    <property type="entry name" value="RMtype1_S_Sau1132ORF3780P-TRD2-CR2_like"/>
    <property type="match status" value="1"/>
</dbReference>
<reference evidence="6 7" key="1">
    <citation type="submission" date="2018-05" db="EMBL/GenBank/DDBJ databases">
        <title>Genomic Encyclopedia of Archaeal and Bacterial Type Strains, Phase II (KMG-II): from individual species to whole genera.</title>
        <authorList>
            <person name="Goeker M."/>
        </authorList>
    </citation>
    <scope>NUCLEOTIDE SEQUENCE [LARGE SCALE GENOMIC DNA]</scope>
    <source>
        <strain evidence="6 7">DSM 23514</strain>
    </source>
</reference>
<dbReference type="Proteomes" id="UP000245667">
    <property type="component" value="Unassembled WGS sequence"/>
</dbReference>
<dbReference type="EMBL" id="JACWLN010000005">
    <property type="protein sequence ID" value="MBD1261514.1"/>
    <property type="molecule type" value="Genomic_DNA"/>
</dbReference>
<keyword evidence="2" id="KW-0680">Restriction system</keyword>
<dbReference type="InterPro" id="IPR052021">
    <property type="entry name" value="Type-I_RS_S_subunit"/>
</dbReference>
<dbReference type="CDD" id="cd17517">
    <property type="entry name" value="RMtype1_S_EcoKI_StySPI-TRD2-CR2_like"/>
    <property type="match status" value="1"/>
</dbReference>
<dbReference type="Gene3D" id="3.90.220.20">
    <property type="entry name" value="DNA methylase specificity domains"/>
    <property type="match status" value="2"/>
</dbReference>
<evidence type="ECO:0000313" key="5">
    <source>
        <dbReference type="EMBL" id="MBD1261514.1"/>
    </source>
</evidence>
<keyword evidence="3" id="KW-0238">DNA-binding</keyword>
<proteinExistence type="inferred from homology"/>
<evidence type="ECO:0000259" key="4">
    <source>
        <dbReference type="Pfam" id="PF01420"/>
    </source>
</evidence>
<protein>
    <submittedName>
        <fullName evidence="5">Restriction endonuclease subunit S</fullName>
    </submittedName>
    <submittedName>
        <fullName evidence="6">Type I restriction enzyme S subunit</fullName>
    </submittedName>
</protein>
<evidence type="ECO:0000256" key="2">
    <source>
        <dbReference type="ARBA" id="ARBA00022747"/>
    </source>
</evidence>
<comment type="similarity">
    <text evidence="1">Belongs to the type-I restriction system S methylase family.</text>
</comment>
<evidence type="ECO:0000256" key="3">
    <source>
        <dbReference type="ARBA" id="ARBA00023125"/>
    </source>
</evidence>
<dbReference type="RefSeq" id="WP_109651613.1">
    <property type="nucleotide sequence ID" value="NZ_JACWLN010000005.1"/>
</dbReference>
<keyword evidence="5" id="KW-0255">Endonuclease</keyword>
<evidence type="ECO:0000256" key="1">
    <source>
        <dbReference type="ARBA" id="ARBA00010923"/>
    </source>
</evidence>
<feature type="domain" description="Type I restriction modification DNA specificity" evidence="4">
    <location>
        <begin position="2"/>
        <end position="155"/>
    </location>
</feature>
<name>A0A316DYM6_9FLAO</name>
<dbReference type="GO" id="GO:0003677">
    <property type="term" value="F:DNA binding"/>
    <property type="evidence" value="ECO:0007669"/>
    <property type="project" value="UniProtKB-KW"/>
</dbReference>
<organism evidence="6 7">
    <name type="scientific">Maribacter polysiphoniae</name>
    <dbReference type="NCBI Taxonomy" id="429344"/>
    <lineage>
        <taxon>Bacteria</taxon>
        <taxon>Pseudomonadati</taxon>
        <taxon>Bacteroidota</taxon>
        <taxon>Flavobacteriia</taxon>
        <taxon>Flavobacteriales</taxon>
        <taxon>Flavobacteriaceae</taxon>
        <taxon>Maribacter</taxon>
    </lineage>
</organism>
<dbReference type="GO" id="GO:0009307">
    <property type="term" value="P:DNA restriction-modification system"/>
    <property type="evidence" value="ECO:0007669"/>
    <property type="project" value="UniProtKB-KW"/>
</dbReference>
<dbReference type="Proteomes" id="UP000651837">
    <property type="component" value="Unassembled WGS sequence"/>
</dbReference>
<evidence type="ECO:0000313" key="7">
    <source>
        <dbReference type="Proteomes" id="UP000245667"/>
    </source>
</evidence>
<dbReference type="PANTHER" id="PTHR30408">
    <property type="entry name" value="TYPE-1 RESTRICTION ENZYME ECOKI SPECIFICITY PROTEIN"/>
    <property type="match status" value="1"/>
</dbReference>
<keyword evidence="5" id="KW-0540">Nuclease</keyword>
<gene>
    <name evidence="5" type="ORF">HZY62_12995</name>
    <name evidence="6" type="ORF">LX92_02784</name>
</gene>
<dbReference type="InterPro" id="IPR000055">
    <property type="entry name" value="Restrct_endonuc_typeI_TRD"/>
</dbReference>
<evidence type="ECO:0000313" key="8">
    <source>
        <dbReference type="Proteomes" id="UP000651837"/>
    </source>
</evidence>
<dbReference type="OrthoDB" id="9816225at2"/>
<dbReference type="EMBL" id="QGGQ01000006">
    <property type="protein sequence ID" value="PWK22846.1"/>
    <property type="molecule type" value="Genomic_DNA"/>
</dbReference>
<keyword evidence="8" id="KW-1185">Reference proteome</keyword>
<feature type="domain" description="Type I restriction modification DNA specificity" evidence="4">
    <location>
        <begin position="202"/>
        <end position="335"/>
    </location>
</feature>
<dbReference type="Pfam" id="PF01420">
    <property type="entry name" value="Methylase_S"/>
    <property type="match status" value="2"/>
</dbReference>